<gene>
    <name evidence="3" type="ORF">D6D20_10077</name>
</gene>
<sequence>MELPINSPNRSLTIEARKVFDNSQPRSISALRQLKARNTQVSSTRHARKQATNMVTPADHIRELRLTNKYLRTKNGFLKEENKNLMDENENLKANVDMLKNEVAKDQAVATAAGNNKLLKARIKQLEDYNKELEEEVKHLRQQLDYHIQQKKIANDLSVLKNYAYDIDAQIKKAEKEMVLFNELGSHMKALDIMAAMDEKTVAMKKVEEGAETATEKSFEEAEGPEDCAK</sequence>
<evidence type="ECO:0000313" key="3">
    <source>
        <dbReference type="EMBL" id="THW54624.1"/>
    </source>
</evidence>
<evidence type="ECO:0000256" key="1">
    <source>
        <dbReference type="SAM" id="Coils"/>
    </source>
</evidence>
<protein>
    <submittedName>
        <fullName evidence="3">Uncharacterized protein</fullName>
    </submittedName>
</protein>
<feature type="coiled-coil region" evidence="1">
    <location>
        <begin position="75"/>
        <end position="150"/>
    </location>
</feature>
<feature type="compositionally biased region" description="Basic and acidic residues" evidence="2">
    <location>
        <begin position="207"/>
        <end position="220"/>
    </location>
</feature>
<feature type="region of interest" description="Disordered" evidence="2">
    <location>
        <begin position="207"/>
        <end position="230"/>
    </location>
</feature>
<evidence type="ECO:0000313" key="4">
    <source>
        <dbReference type="Proteomes" id="UP000310421"/>
    </source>
</evidence>
<name>A0A4V4ILJ4_AURPU</name>
<dbReference type="EMBL" id="QZAN01000240">
    <property type="protein sequence ID" value="THW54624.1"/>
    <property type="molecule type" value="Genomic_DNA"/>
</dbReference>
<organism evidence="3 4">
    <name type="scientific">Aureobasidium pullulans</name>
    <name type="common">Black yeast</name>
    <name type="synonym">Pullularia pullulans</name>
    <dbReference type="NCBI Taxonomy" id="5580"/>
    <lineage>
        <taxon>Eukaryota</taxon>
        <taxon>Fungi</taxon>
        <taxon>Dikarya</taxon>
        <taxon>Ascomycota</taxon>
        <taxon>Pezizomycotina</taxon>
        <taxon>Dothideomycetes</taxon>
        <taxon>Dothideomycetidae</taxon>
        <taxon>Dothideales</taxon>
        <taxon>Saccotheciaceae</taxon>
        <taxon>Aureobasidium</taxon>
    </lineage>
</organism>
<comment type="caution">
    <text evidence="3">The sequence shown here is derived from an EMBL/GenBank/DDBJ whole genome shotgun (WGS) entry which is preliminary data.</text>
</comment>
<feature type="compositionally biased region" description="Acidic residues" evidence="2">
    <location>
        <begin position="221"/>
        <end position="230"/>
    </location>
</feature>
<keyword evidence="1" id="KW-0175">Coiled coil</keyword>
<evidence type="ECO:0000256" key="2">
    <source>
        <dbReference type="SAM" id="MobiDB-lite"/>
    </source>
</evidence>
<dbReference type="Proteomes" id="UP000310421">
    <property type="component" value="Unassembled WGS sequence"/>
</dbReference>
<dbReference type="AlphaFoldDB" id="A0A4V4ILJ4"/>
<accession>A0A4V4ILJ4</accession>
<proteinExistence type="predicted"/>
<reference evidence="3 4" key="1">
    <citation type="submission" date="2018-10" db="EMBL/GenBank/DDBJ databases">
        <title>Fifty Aureobasidium pullulans genomes reveal a recombining polyextremotolerant generalist.</title>
        <authorList>
            <person name="Gostincar C."/>
            <person name="Turk M."/>
            <person name="Zajc J."/>
            <person name="Gunde-Cimerman N."/>
        </authorList>
    </citation>
    <scope>NUCLEOTIDE SEQUENCE [LARGE SCALE GENOMIC DNA]</scope>
    <source>
        <strain evidence="3 4">EXF-10751</strain>
    </source>
</reference>